<dbReference type="AlphaFoldDB" id="A0AAJ1V3H7"/>
<dbReference type="Pfam" id="PF13086">
    <property type="entry name" value="AAA_11"/>
    <property type="match status" value="1"/>
</dbReference>
<dbReference type="InterPro" id="IPR045055">
    <property type="entry name" value="DNA2/NAM7-like"/>
</dbReference>
<evidence type="ECO:0000259" key="2">
    <source>
        <dbReference type="Pfam" id="PF13087"/>
    </source>
</evidence>
<accession>A0AAJ1V3H7</accession>
<evidence type="ECO:0000259" key="1">
    <source>
        <dbReference type="Pfam" id="PF13086"/>
    </source>
</evidence>
<sequence length="1175" mass="136004">MIINELMMNQDSRFTDIQCKMAIKQKIVAKNGRVEMIGDNQFKFITKDNVIDFSIVDKNDAKLIMESFNRHFYCLANVTGCSDNIEEGKVFFLHIGFFYNLQRWGKTPIILSDEMKSNIEKQYVKGRETLEQVLEDNFRLSDSVSSYFAYTSGKYYFGIDEHDGAEMEDADKEKIPLQKEKKEESAISENESIKEEKLDKGKIDQIIEKEKQKKDTLVIYGREFYIYVSIRGDKFNEKLYVEKVGKRKQNAPMMRMAEGTLEFFDHNSILSKKVKDTLESTKGYLDLWNQYAEQEGNLLLEEVRKIGLITVNRDAATFDSEGIHLPYSGLTKEAEELIVNDTYLFFSDEIPVYLADREMTWSDYRTLSKEASQIGYSINKGVQVRVNKRKNGGFIIEAEDGQLPKQKYISLSMLGDERQIARREDARKRIADGKAANPALGLVLEGQLTEELGAYSTRKKIMPLSSFVKKKIFKHDPTETQKKAIDIALNTPDIAIIQGPPGTGKTTVITAIVERLNELCDKREKVNGQVLITSFQHDAVRNIIERLRINSLPTIKFGKQNRAEEEDLTRERVIEEWCEEYIARLNEKNPELIETEKRNRLSRLHNLYLIYPSDKNTLEFLQCAKEINNDVELDKKISRMIESISVSGGNKTSELLMLIRRLRTTKEGFMDDGADNADYLLQNLEDMGINQSIPENRKVFDILDEAAMCYGKEPGEELLEKFCDVKTYLLDKCVPKPSYKKEVPNEEVSNIYKQINQSVKKHQDEKAAILADLLKELRTNRSEVERSLEHYLFVYSATTQQSEGVEIKEAKGINKYSDEHPEYETVIVDEAARVSPTDLMIPLAQAKKRIILVGDHRQLPHIYDEEVFESMKENGETVDMNNIKKSMFEYLLEKARELEKIDNVPRTIVLDAQYRMHPMLGDFVNEVFYQPNDEQFASPMPASNYQQSISKKTLPLEWYDFPDNYGKEHKEGTSRVRDCEADFIVEKIEYYMKLEEGKNLSYGVITFYSEQVKSIKRKLKNKLGDDAKRVRVGSVDAFQGMEFDVIFLSVVRSNDKKPMVRIDKNSKPEPINYDYLEKYKGIDKKQIDKKTEEYKEWELYRDKVGMQNYGFLISENRLCVSLSRQKKLLIVVGNTEMFCKGEWGRIAEVCVPGMKRLYELCKGENVIYDGQSESF</sequence>
<dbReference type="Pfam" id="PF13087">
    <property type="entry name" value="AAA_12"/>
    <property type="match status" value="1"/>
</dbReference>
<feature type="domain" description="DNA2/NAM7 helicase helicase" evidence="1">
    <location>
        <begin position="479"/>
        <end position="860"/>
    </location>
</feature>
<dbReference type="GO" id="GO:0004386">
    <property type="term" value="F:helicase activity"/>
    <property type="evidence" value="ECO:0007669"/>
    <property type="project" value="InterPro"/>
</dbReference>
<dbReference type="Gene3D" id="3.40.50.300">
    <property type="entry name" value="P-loop containing nucleotide triphosphate hydrolases"/>
    <property type="match status" value="3"/>
</dbReference>
<dbReference type="EMBL" id="JASORJ010000001">
    <property type="protein sequence ID" value="MDK7356146.1"/>
    <property type="molecule type" value="Genomic_DNA"/>
</dbReference>
<dbReference type="InterPro" id="IPR041677">
    <property type="entry name" value="DNA2/NAM7_AAA_11"/>
</dbReference>
<protein>
    <submittedName>
        <fullName evidence="3">AAA domain-containing protein</fullName>
    </submittedName>
</protein>
<evidence type="ECO:0000313" key="4">
    <source>
        <dbReference type="Proteomes" id="UP001236274"/>
    </source>
</evidence>
<dbReference type="SUPFAM" id="SSF52540">
    <property type="entry name" value="P-loop containing nucleoside triphosphate hydrolases"/>
    <property type="match status" value="1"/>
</dbReference>
<proteinExistence type="predicted"/>
<gene>
    <name evidence="3" type="ORF">QP520_00670</name>
</gene>
<dbReference type="InterPro" id="IPR027417">
    <property type="entry name" value="P-loop_NTPase"/>
</dbReference>
<dbReference type="CDD" id="cd18808">
    <property type="entry name" value="SF1_C_Upf1"/>
    <property type="match status" value="1"/>
</dbReference>
<evidence type="ECO:0000313" key="3">
    <source>
        <dbReference type="EMBL" id="MDK7356146.1"/>
    </source>
</evidence>
<comment type="caution">
    <text evidence="3">The sequence shown here is derived from an EMBL/GenBank/DDBJ whole genome shotgun (WGS) entry which is preliminary data.</text>
</comment>
<dbReference type="PANTHER" id="PTHR10887">
    <property type="entry name" value="DNA2/NAM7 HELICASE FAMILY"/>
    <property type="match status" value="1"/>
</dbReference>
<reference evidence="3" key="1">
    <citation type="submission" date="2023-05" db="EMBL/GenBank/DDBJ databases">
        <title>Cataloging the Phylogenetic Diversity of Human Bladder Bacteria.</title>
        <authorList>
            <person name="Du J."/>
        </authorList>
    </citation>
    <scope>NUCLEOTIDE SEQUENCE</scope>
    <source>
        <strain evidence="3">UMB10101</strain>
    </source>
</reference>
<organism evidence="3 4">
    <name type="scientific">Veillonella atypica</name>
    <dbReference type="NCBI Taxonomy" id="39777"/>
    <lineage>
        <taxon>Bacteria</taxon>
        <taxon>Bacillati</taxon>
        <taxon>Bacillota</taxon>
        <taxon>Negativicutes</taxon>
        <taxon>Veillonellales</taxon>
        <taxon>Veillonellaceae</taxon>
        <taxon>Veillonella</taxon>
    </lineage>
</organism>
<dbReference type="InterPro" id="IPR041679">
    <property type="entry name" value="DNA2/NAM7-like_C"/>
</dbReference>
<dbReference type="PANTHER" id="PTHR10887:SF495">
    <property type="entry name" value="HELICASE SENATAXIN ISOFORM X1-RELATED"/>
    <property type="match status" value="1"/>
</dbReference>
<dbReference type="Proteomes" id="UP001236274">
    <property type="component" value="Unassembled WGS sequence"/>
</dbReference>
<dbReference type="InterPro" id="IPR047187">
    <property type="entry name" value="SF1_C_Upf1"/>
</dbReference>
<dbReference type="RefSeq" id="WP_285416341.1">
    <property type="nucleotide sequence ID" value="NZ_JASORJ010000001.1"/>
</dbReference>
<name>A0AAJ1V3H7_9FIRM</name>
<feature type="domain" description="DNA2/NAM7 helicase-like C-terminal" evidence="2">
    <location>
        <begin position="884"/>
        <end position="1135"/>
    </location>
</feature>